<proteinExistence type="predicted"/>
<dbReference type="Proteomes" id="UP000518266">
    <property type="component" value="Unassembled WGS sequence"/>
</dbReference>
<comment type="caution">
    <text evidence="2">The sequence shown here is derived from an EMBL/GenBank/DDBJ whole genome shotgun (WGS) entry which is preliminary data.</text>
</comment>
<name>A0A7J5Z6I0_DISMA</name>
<organism evidence="2 3">
    <name type="scientific">Dissostichus mawsoni</name>
    <name type="common">Antarctic cod</name>
    <dbReference type="NCBI Taxonomy" id="36200"/>
    <lineage>
        <taxon>Eukaryota</taxon>
        <taxon>Metazoa</taxon>
        <taxon>Chordata</taxon>
        <taxon>Craniata</taxon>
        <taxon>Vertebrata</taxon>
        <taxon>Euteleostomi</taxon>
        <taxon>Actinopterygii</taxon>
        <taxon>Neopterygii</taxon>
        <taxon>Teleostei</taxon>
        <taxon>Neoteleostei</taxon>
        <taxon>Acanthomorphata</taxon>
        <taxon>Eupercaria</taxon>
        <taxon>Perciformes</taxon>
        <taxon>Notothenioidei</taxon>
        <taxon>Nototheniidae</taxon>
        <taxon>Dissostichus</taxon>
    </lineage>
</organism>
<gene>
    <name evidence="2" type="ORF">F7725_009069</name>
</gene>
<keyword evidence="3" id="KW-1185">Reference proteome</keyword>
<evidence type="ECO:0000313" key="3">
    <source>
        <dbReference type="Proteomes" id="UP000518266"/>
    </source>
</evidence>
<reference evidence="2 3" key="1">
    <citation type="submission" date="2020-03" db="EMBL/GenBank/DDBJ databases">
        <title>Dissostichus mawsoni Genome sequencing and assembly.</title>
        <authorList>
            <person name="Park H."/>
        </authorList>
    </citation>
    <scope>NUCLEOTIDE SEQUENCE [LARGE SCALE GENOMIC DNA]</scope>
    <source>
        <strain evidence="2">DM0001</strain>
        <tissue evidence="2">Muscle</tissue>
    </source>
</reference>
<protein>
    <submittedName>
        <fullName evidence="2">Uncharacterized protein</fullName>
    </submittedName>
</protein>
<sequence length="147" mass="16389">MREEWGSQRRFLSVWVALSRVESQVFPLLYPWILLSFLPSVPPLTRAQRPRPPPGPCAGAQQPALLPLVPPSRSASPRRSEAGRLAAPPAGQRGDHYYEAAGGRVDGYRQASPGRYSSPERHPDTGERYRDDRQPDQKRKNPLIGAV</sequence>
<dbReference type="AlphaFoldDB" id="A0A7J5Z6I0"/>
<dbReference type="OrthoDB" id="6264899at2759"/>
<feature type="region of interest" description="Disordered" evidence="1">
    <location>
        <begin position="43"/>
        <end position="147"/>
    </location>
</feature>
<evidence type="ECO:0000313" key="2">
    <source>
        <dbReference type="EMBL" id="KAF3857210.1"/>
    </source>
</evidence>
<dbReference type="EMBL" id="JAAKFY010000005">
    <property type="protein sequence ID" value="KAF3857210.1"/>
    <property type="molecule type" value="Genomic_DNA"/>
</dbReference>
<feature type="compositionally biased region" description="Low complexity" evidence="1">
    <location>
        <begin position="57"/>
        <end position="77"/>
    </location>
</feature>
<accession>A0A7J5Z6I0</accession>
<evidence type="ECO:0000256" key="1">
    <source>
        <dbReference type="SAM" id="MobiDB-lite"/>
    </source>
</evidence>
<feature type="compositionally biased region" description="Basic and acidic residues" evidence="1">
    <location>
        <begin position="118"/>
        <end position="139"/>
    </location>
</feature>